<protein>
    <submittedName>
        <fullName evidence="12">Unannotated protein</fullName>
    </submittedName>
</protein>
<dbReference type="PANTHER" id="PTHR46383">
    <property type="entry name" value="ASPARTATE AMINOTRANSFERASE"/>
    <property type="match status" value="1"/>
</dbReference>
<sequence length="400" mass="42865">MSAPRISRRIGAIAESATLAVDAKAKALKAAGRPVIGFGAGEPDFPTPSYIVDAAIEATKVVSNHRYTPTPGLPELRNAIVAKTKRDSGYEISVDQVLVTNGGKQAVYQAFATIVDPGDEVLLPSPYWTTYPECVKLAGGICVEVFADEKQNYLVTVEQLEAARTPKTKVLLFCSPSNPTGSVYSPAQVKAIGEWALKNHIWVITDEIYEHLLYDAATAPSLPVLVPELADQTIILNGVAKTYAMTGWRVGWMIGPKDVIKAATNLQSHLSSNVSNVSQRAAIAALTGDLAAVHKMGEAFNRRRKLIVGLLNEIPGFECPLPTGAFYVYPSVKGVLGKTIRGKTPRTSAELATLILDEVEVAAVPGEAFGPSGYLRFSYALCDEDIVEGIGRIKKLITEG</sequence>
<evidence type="ECO:0000313" key="11">
    <source>
        <dbReference type="EMBL" id="CAB4856583.1"/>
    </source>
</evidence>
<evidence type="ECO:0000313" key="7">
    <source>
        <dbReference type="EMBL" id="CAB4343880.1"/>
    </source>
</evidence>
<keyword evidence="4" id="KW-0808">Transferase</keyword>
<dbReference type="EMBL" id="CAFBNH010000001">
    <property type="protein sequence ID" value="CAB4936428.1"/>
    <property type="molecule type" value="Genomic_DNA"/>
</dbReference>
<dbReference type="SUPFAM" id="SSF53383">
    <property type="entry name" value="PLP-dependent transferases"/>
    <property type="match status" value="1"/>
</dbReference>
<dbReference type="InterPro" id="IPR015421">
    <property type="entry name" value="PyrdxlP-dep_Trfase_major"/>
</dbReference>
<evidence type="ECO:0000313" key="8">
    <source>
        <dbReference type="EMBL" id="CAB4714084.1"/>
    </source>
</evidence>
<accession>A0A6J7IZB4</accession>
<dbReference type="PROSITE" id="PS00105">
    <property type="entry name" value="AA_TRANSFER_CLASS_1"/>
    <property type="match status" value="1"/>
</dbReference>
<dbReference type="FunFam" id="3.40.640.10:FF:000033">
    <property type="entry name" value="Aspartate aminotransferase"/>
    <property type="match status" value="1"/>
</dbReference>
<dbReference type="EMBL" id="CAFBOC010000009">
    <property type="protein sequence ID" value="CAB4977782.1"/>
    <property type="molecule type" value="Genomic_DNA"/>
</dbReference>
<comment type="similarity">
    <text evidence="2">Belongs to the class-I pyridoxal-phosphate-dependent aminotransferase family.</text>
</comment>
<evidence type="ECO:0000313" key="12">
    <source>
        <dbReference type="EMBL" id="CAB4936428.1"/>
    </source>
</evidence>
<dbReference type="Gene3D" id="3.90.1150.10">
    <property type="entry name" value="Aspartate Aminotransferase, domain 1"/>
    <property type="match status" value="1"/>
</dbReference>
<organism evidence="12">
    <name type="scientific">freshwater metagenome</name>
    <dbReference type="NCBI Taxonomy" id="449393"/>
    <lineage>
        <taxon>unclassified sequences</taxon>
        <taxon>metagenomes</taxon>
        <taxon>ecological metagenomes</taxon>
    </lineage>
</organism>
<dbReference type="EMBL" id="CAEZZW010000009">
    <property type="protein sequence ID" value="CAB4788118.1"/>
    <property type="molecule type" value="Genomic_DNA"/>
</dbReference>
<evidence type="ECO:0000313" key="10">
    <source>
        <dbReference type="EMBL" id="CAB4827141.1"/>
    </source>
</evidence>
<dbReference type="InterPro" id="IPR015422">
    <property type="entry name" value="PyrdxlP-dep_Trfase_small"/>
</dbReference>
<gene>
    <name evidence="8" type="ORF">UFOPK2718_00013</name>
    <name evidence="9" type="ORF">UFOPK2936_01445</name>
    <name evidence="10" type="ORF">UFOPK3174_00685</name>
    <name evidence="11" type="ORF">UFOPK3328_00222</name>
    <name evidence="12" type="ORF">UFOPK3779_00223</name>
    <name evidence="13" type="ORF">UFOPK3913_00919</name>
    <name evidence="7" type="ORF">UFOPK4107_01311</name>
    <name evidence="14" type="ORF">UFOPK4403_01019</name>
</gene>
<dbReference type="InterPro" id="IPR004838">
    <property type="entry name" value="NHTrfase_class1_PyrdxlP-BS"/>
</dbReference>
<comment type="cofactor">
    <cofactor evidence="1">
        <name>pyridoxal 5'-phosphate</name>
        <dbReference type="ChEBI" id="CHEBI:597326"/>
    </cofactor>
</comment>
<feature type="domain" description="Aminotransferase class I/classII large" evidence="6">
    <location>
        <begin position="34"/>
        <end position="387"/>
    </location>
</feature>
<dbReference type="GO" id="GO:0030170">
    <property type="term" value="F:pyridoxal phosphate binding"/>
    <property type="evidence" value="ECO:0007669"/>
    <property type="project" value="InterPro"/>
</dbReference>
<evidence type="ECO:0000313" key="13">
    <source>
        <dbReference type="EMBL" id="CAB4977782.1"/>
    </source>
</evidence>
<dbReference type="EMBL" id="CAESAE010000008">
    <property type="protein sequence ID" value="CAB4343880.1"/>
    <property type="molecule type" value="Genomic_DNA"/>
</dbReference>
<dbReference type="EMBL" id="CAFBQX010000006">
    <property type="protein sequence ID" value="CAB5074003.1"/>
    <property type="molecule type" value="Genomic_DNA"/>
</dbReference>
<dbReference type="InterPro" id="IPR004839">
    <property type="entry name" value="Aminotransferase_I/II_large"/>
</dbReference>
<dbReference type="AlphaFoldDB" id="A0A6J7IZB4"/>
<evidence type="ECO:0000259" key="6">
    <source>
        <dbReference type="Pfam" id="PF00155"/>
    </source>
</evidence>
<proteinExistence type="inferred from homology"/>
<dbReference type="InterPro" id="IPR050596">
    <property type="entry name" value="AspAT/PAT-like"/>
</dbReference>
<keyword evidence="3" id="KW-0032">Aminotransferase</keyword>
<evidence type="ECO:0000256" key="4">
    <source>
        <dbReference type="ARBA" id="ARBA00022679"/>
    </source>
</evidence>
<dbReference type="CDD" id="cd00609">
    <property type="entry name" value="AAT_like"/>
    <property type="match status" value="1"/>
</dbReference>
<dbReference type="GO" id="GO:0006520">
    <property type="term" value="P:amino acid metabolic process"/>
    <property type="evidence" value="ECO:0007669"/>
    <property type="project" value="InterPro"/>
</dbReference>
<name>A0A6J7IZB4_9ZZZZ</name>
<dbReference type="EMBL" id="CAFBLD010000001">
    <property type="protein sequence ID" value="CAB4856583.1"/>
    <property type="molecule type" value="Genomic_DNA"/>
</dbReference>
<reference evidence="12" key="1">
    <citation type="submission" date="2020-05" db="EMBL/GenBank/DDBJ databases">
        <authorList>
            <person name="Chiriac C."/>
            <person name="Salcher M."/>
            <person name="Ghai R."/>
            <person name="Kavagutti S V."/>
        </authorList>
    </citation>
    <scope>NUCLEOTIDE SEQUENCE</scope>
</reference>
<evidence type="ECO:0000313" key="14">
    <source>
        <dbReference type="EMBL" id="CAB5074003.1"/>
    </source>
</evidence>
<evidence type="ECO:0000256" key="5">
    <source>
        <dbReference type="ARBA" id="ARBA00022898"/>
    </source>
</evidence>
<dbReference type="InterPro" id="IPR015424">
    <property type="entry name" value="PyrdxlP-dep_Trfase"/>
</dbReference>
<dbReference type="Pfam" id="PF00155">
    <property type="entry name" value="Aminotran_1_2"/>
    <property type="match status" value="1"/>
</dbReference>
<keyword evidence="5" id="KW-0663">Pyridoxal phosphate</keyword>
<dbReference type="Gene3D" id="3.40.640.10">
    <property type="entry name" value="Type I PLP-dependent aspartate aminotransferase-like (Major domain)"/>
    <property type="match status" value="1"/>
</dbReference>
<evidence type="ECO:0000256" key="3">
    <source>
        <dbReference type="ARBA" id="ARBA00022576"/>
    </source>
</evidence>
<evidence type="ECO:0000256" key="2">
    <source>
        <dbReference type="ARBA" id="ARBA00007441"/>
    </source>
</evidence>
<evidence type="ECO:0000313" key="9">
    <source>
        <dbReference type="EMBL" id="CAB4788118.1"/>
    </source>
</evidence>
<dbReference type="PANTHER" id="PTHR46383:SF1">
    <property type="entry name" value="ASPARTATE AMINOTRANSFERASE"/>
    <property type="match status" value="1"/>
</dbReference>
<evidence type="ECO:0000256" key="1">
    <source>
        <dbReference type="ARBA" id="ARBA00001933"/>
    </source>
</evidence>
<dbReference type="GO" id="GO:0008483">
    <property type="term" value="F:transaminase activity"/>
    <property type="evidence" value="ECO:0007669"/>
    <property type="project" value="UniProtKB-KW"/>
</dbReference>
<dbReference type="EMBL" id="CAFABH010000009">
    <property type="protein sequence ID" value="CAB4827141.1"/>
    <property type="molecule type" value="Genomic_DNA"/>
</dbReference>
<dbReference type="EMBL" id="CAEZYM010000001">
    <property type="protein sequence ID" value="CAB4714084.1"/>
    <property type="molecule type" value="Genomic_DNA"/>
</dbReference>